<evidence type="ECO:0000313" key="4">
    <source>
        <dbReference type="Proteomes" id="UP000628137"/>
    </source>
</evidence>
<reference evidence="2 4" key="1">
    <citation type="journal article" date="2020" name="Microorganisms">
        <title>Reliable Identification of Environmental Pseudomonas Isolates Using the rpoD Gene.</title>
        <authorList>
            <consortium name="The Broad Institute Genome Sequencing Platform"/>
            <person name="Girard L."/>
            <person name="Lood C."/>
            <person name="Rokni-Zadeh H."/>
            <person name="van Noort V."/>
            <person name="Lavigne R."/>
            <person name="De Mot R."/>
        </authorList>
    </citation>
    <scope>NUCLEOTIDE SEQUENCE</scope>
    <source>
        <strain evidence="2 4">RW4S2</strain>
    </source>
</reference>
<evidence type="ECO:0000313" key="2">
    <source>
        <dbReference type="EMBL" id="MBC3469187.1"/>
    </source>
</evidence>
<keyword evidence="1" id="KW-0472">Membrane</keyword>
<gene>
    <name evidence="3" type="ORF">HU738_003495</name>
    <name evidence="2" type="ORF">HU738_01330</name>
</gene>
<dbReference type="EMBL" id="JABWRP020000002">
    <property type="protein sequence ID" value="MBV4540103.1"/>
    <property type="molecule type" value="Genomic_DNA"/>
</dbReference>
<protein>
    <submittedName>
        <fullName evidence="2">Uncharacterized protein</fullName>
    </submittedName>
</protein>
<dbReference type="EMBL" id="JABWRP010000001">
    <property type="protein sequence ID" value="MBC3469187.1"/>
    <property type="molecule type" value="Genomic_DNA"/>
</dbReference>
<accession>A0A923K358</accession>
<keyword evidence="1" id="KW-0812">Transmembrane</keyword>
<reference evidence="3" key="3">
    <citation type="submission" date="2021-06" db="EMBL/GenBank/DDBJ databases">
        <title>Updating the genus Pseudomonas: Description of 43 new species and partition of the Pseudomonas putida group.</title>
        <authorList>
            <person name="Girard L."/>
            <person name="Lood C."/>
            <person name="Vandamme P."/>
            <person name="Rokni-Zadeh H."/>
            <person name="Van Noort V."/>
            <person name="Hofte M."/>
            <person name="Lavigne R."/>
            <person name="De Mot R."/>
        </authorList>
    </citation>
    <scope>NUCLEOTIDE SEQUENCE</scope>
    <source>
        <strain evidence="3">RW4S2</strain>
    </source>
</reference>
<keyword evidence="1" id="KW-1133">Transmembrane helix</keyword>
<dbReference type="RefSeq" id="WP_186600990.1">
    <property type="nucleotide sequence ID" value="NZ_JABWRP020000002.1"/>
</dbReference>
<evidence type="ECO:0000313" key="3">
    <source>
        <dbReference type="EMBL" id="MBV4540103.1"/>
    </source>
</evidence>
<name>A0A923K358_9PSED</name>
<dbReference type="AlphaFoldDB" id="A0A923K358"/>
<organism evidence="2">
    <name type="scientific">Pseudomonas vlassakiae</name>
    <dbReference type="NCBI Taxonomy" id="485888"/>
    <lineage>
        <taxon>Bacteria</taxon>
        <taxon>Pseudomonadati</taxon>
        <taxon>Pseudomonadota</taxon>
        <taxon>Gammaproteobacteria</taxon>
        <taxon>Pseudomonadales</taxon>
        <taxon>Pseudomonadaceae</taxon>
        <taxon>Pseudomonas</taxon>
    </lineage>
</organism>
<sequence length="146" mass="16509">MGCEVLFDCDSPLEMKASHHEQKIAANWRFHRNKSIELAFKLKIIKNAQYPVNLYGRNSYYSCYKVTKFGRIFRKIPNSLQSSLIASFMVIGRVSEVATRFKWVAGIASFGMLAAKVWHSGLISSWWIAASAATGLVVGFLATLWR</sequence>
<reference evidence="2" key="2">
    <citation type="submission" date="2020-07" db="EMBL/GenBank/DDBJ databases">
        <authorList>
            <person name="Lood C."/>
            <person name="Girard L."/>
        </authorList>
    </citation>
    <scope>NUCLEOTIDE SEQUENCE</scope>
    <source>
        <strain evidence="2">RW4S2</strain>
    </source>
</reference>
<feature type="transmembrane region" description="Helical" evidence="1">
    <location>
        <begin position="125"/>
        <end position="145"/>
    </location>
</feature>
<keyword evidence="4" id="KW-1185">Reference proteome</keyword>
<proteinExistence type="predicted"/>
<dbReference type="Proteomes" id="UP000628137">
    <property type="component" value="Unassembled WGS sequence"/>
</dbReference>
<comment type="caution">
    <text evidence="2">The sequence shown here is derived from an EMBL/GenBank/DDBJ whole genome shotgun (WGS) entry which is preliminary data.</text>
</comment>
<evidence type="ECO:0000256" key="1">
    <source>
        <dbReference type="SAM" id="Phobius"/>
    </source>
</evidence>